<gene>
    <name evidence="2" type="ORF">MA16_Dca017125</name>
</gene>
<dbReference type="AlphaFoldDB" id="A0A2I0WAW8"/>
<reference evidence="2 3" key="1">
    <citation type="journal article" date="2016" name="Sci. Rep.">
        <title>The Dendrobium catenatum Lindl. genome sequence provides insights into polysaccharide synthase, floral development and adaptive evolution.</title>
        <authorList>
            <person name="Zhang G.Q."/>
            <person name="Xu Q."/>
            <person name="Bian C."/>
            <person name="Tsai W.C."/>
            <person name="Yeh C.M."/>
            <person name="Liu K.W."/>
            <person name="Yoshida K."/>
            <person name="Zhang L.S."/>
            <person name="Chang S.B."/>
            <person name="Chen F."/>
            <person name="Shi Y."/>
            <person name="Su Y.Y."/>
            <person name="Zhang Y.Q."/>
            <person name="Chen L.J."/>
            <person name="Yin Y."/>
            <person name="Lin M."/>
            <person name="Huang H."/>
            <person name="Deng H."/>
            <person name="Wang Z.W."/>
            <person name="Zhu S.L."/>
            <person name="Zhao X."/>
            <person name="Deng C."/>
            <person name="Niu S.C."/>
            <person name="Huang J."/>
            <person name="Wang M."/>
            <person name="Liu G.H."/>
            <person name="Yang H.J."/>
            <person name="Xiao X.J."/>
            <person name="Hsiao Y.Y."/>
            <person name="Wu W.L."/>
            <person name="Chen Y.Y."/>
            <person name="Mitsuda N."/>
            <person name="Ohme-Takagi M."/>
            <person name="Luo Y.B."/>
            <person name="Van de Peer Y."/>
            <person name="Liu Z.J."/>
        </authorList>
    </citation>
    <scope>NUCLEOTIDE SEQUENCE [LARGE SCALE GENOMIC DNA]</scope>
    <source>
        <tissue evidence="2">The whole plant</tissue>
    </source>
</reference>
<sequence>MLQLLHLHESENLFCWRAGNGTPIETYLKAKGTMWTDYMGLPISRNADWRLRTSAVFLILETSLLWFEIDLFARLLHVAVFVGGAEEEDDFSVYCIFFLRLLWVAYLDFLVGFFGGCDVAEARTLVILLVATSGVVHGVCCSSKQCCVNCHRNGRQPASATSSNHFPFTPSELPGIGMDTSAFDPAFTSNFETTGGLPDDGSRDSIRSLGQL</sequence>
<accession>A0A2I0WAW8</accession>
<proteinExistence type="predicted"/>
<evidence type="ECO:0000313" key="3">
    <source>
        <dbReference type="Proteomes" id="UP000233837"/>
    </source>
</evidence>
<keyword evidence="3" id="KW-1185">Reference proteome</keyword>
<reference evidence="2 3" key="2">
    <citation type="journal article" date="2017" name="Nature">
        <title>The Apostasia genome and the evolution of orchids.</title>
        <authorList>
            <person name="Zhang G.Q."/>
            <person name="Liu K.W."/>
            <person name="Li Z."/>
            <person name="Lohaus R."/>
            <person name="Hsiao Y.Y."/>
            <person name="Niu S.C."/>
            <person name="Wang J.Y."/>
            <person name="Lin Y.C."/>
            <person name="Xu Q."/>
            <person name="Chen L.J."/>
            <person name="Yoshida K."/>
            <person name="Fujiwara S."/>
            <person name="Wang Z.W."/>
            <person name="Zhang Y.Q."/>
            <person name="Mitsuda N."/>
            <person name="Wang M."/>
            <person name="Liu G.H."/>
            <person name="Pecoraro L."/>
            <person name="Huang H.X."/>
            <person name="Xiao X.J."/>
            <person name="Lin M."/>
            <person name="Wu X.Y."/>
            <person name="Wu W.L."/>
            <person name="Chen Y.Y."/>
            <person name="Chang S.B."/>
            <person name="Sakamoto S."/>
            <person name="Ohme-Takagi M."/>
            <person name="Yagi M."/>
            <person name="Zeng S.J."/>
            <person name="Shen C.Y."/>
            <person name="Yeh C.M."/>
            <person name="Luo Y.B."/>
            <person name="Tsai W.C."/>
            <person name="Van de Peer Y."/>
            <person name="Liu Z.J."/>
        </authorList>
    </citation>
    <scope>NUCLEOTIDE SEQUENCE [LARGE SCALE GENOMIC DNA]</scope>
    <source>
        <tissue evidence="2">The whole plant</tissue>
    </source>
</reference>
<protein>
    <submittedName>
        <fullName evidence="2">Uncharacterized protein</fullName>
    </submittedName>
</protein>
<dbReference type="Proteomes" id="UP000233837">
    <property type="component" value="Unassembled WGS sequence"/>
</dbReference>
<evidence type="ECO:0000313" key="2">
    <source>
        <dbReference type="EMBL" id="PKU72806.1"/>
    </source>
</evidence>
<dbReference type="EMBL" id="KZ502803">
    <property type="protein sequence ID" value="PKU72806.1"/>
    <property type="molecule type" value="Genomic_DNA"/>
</dbReference>
<feature type="region of interest" description="Disordered" evidence="1">
    <location>
        <begin position="192"/>
        <end position="212"/>
    </location>
</feature>
<evidence type="ECO:0000256" key="1">
    <source>
        <dbReference type="SAM" id="MobiDB-lite"/>
    </source>
</evidence>
<name>A0A2I0WAW8_9ASPA</name>
<organism evidence="2 3">
    <name type="scientific">Dendrobium catenatum</name>
    <dbReference type="NCBI Taxonomy" id="906689"/>
    <lineage>
        <taxon>Eukaryota</taxon>
        <taxon>Viridiplantae</taxon>
        <taxon>Streptophyta</taxon>
        <taxon>Embryophyta</taxon>
        <taxon>Tracheophyta</taxon>
        <taxon>Spermatophyta</taxon>
        <taxon>Magnoliopsida</taxon>
        <taxon>Liliopsida</taxon>
        <taxon>Asparagales</taxon>
        <taxon>Orchidaceae</taxon>
        <taxon>Epidendroideae</taxon>
        <taxon>Malaxideae</taxon>
        <taxon>Dendrobiinae</taxon>
        <taxon>Dendrobium</taxon>
    </lineage>
</organism>
<dbReference type="STRING" id="906689.A0A2I0WAW8"/>